<keyword evidence="1" id="KW-0175">Coiled coil</keyword>
<dbReference type="Pfam" id="PF04977">
    <property type="entry name" value="DivIC"/>
    <property type="match status" value="1"/>
</dbReference>
<evidence type="ECO:0008006" key="4">
    <source>
        <dbReference type="Google" id="ProtNLM"/>
    </source>
</evidence>
<evidence type="ECO:0000313" key="2">
    <source>
        <dbReference type="EMBL" id="OGK22679.1"/>
    </source>
</evidence>
<comment type="caution">
    <text evidence="2">The sequence shown here is derived from an EMBL/GenBank/DDBJ whole genome shotgun (WGS) entry which is preliminary data.</text>
</comment>
<dbReference type="EMBL" id="MFZM01000037">
    <property type="protein sequence ID" value="OGK22679.1"/>
    <property type="molecule type" value="Genomic_DNA"/>
</dbReference>
<accession>A0A1F7GUH7</accession>
<protein>
    <recommendedName>
        <fullName evidence="4">Cell division protein FtsL</fullName>
    </recommendedName>
</protein>
<dbReference type="AlphaFoldDB" id="A0A1F7GUH7"/>
<name>A0A1F7GUH7_9BACT</name>
<feature type="coiled-coil region" evidence="1">
    <location>
        <begin position="35"/>
        <end position="62"/>
    </location>
</feature>
<dbReference type="InterPro" id="IPR007060">
    <property type="entry name" value="FtsL/DivIC"/>
</dbReference>
<reference evidence="2 3" key="1">
    <citation type="journal article" date="2016" name="Nat. Commun.">
        <title>Thousands of microbial genomes shed light on interconnected biogeochemical processes in an aquifer system.</title>
        <authorList>
            <person name="Anantharaman K."/>
            <person name="Brown C.T."/>
            <person name="Hug L.A."/>
            <person name="Sharon I."/>
            <person name="Castelle C.J."/>
            <person name="Probst A.J."/>
            <person name="Thomas B.C."/>
            <person name="Singh A."/>
            <person name="Wilkins M.J."/>
            <person name="Karaoz U."/>
            <person name="Brodie E.L."/>
            <person name="Williams K.H."/>
            <person name="Hubbard S.S."/>
            <person name="Banfield J.F."/>
        </authorList>
    </citation>
    <scope>NUCLEOTIDE SEQUENCE [LARGE SCALE GENOMIC DNA]</scope>
</reference>
<organism evidence="2 3">
    <name type="scientific">Candidatus Roizmanbacteria bacterium RIFCSPHIGHO2_02_FULL_37_24</name>
    <dbReference type="NCBI Taxonomy" id="1802037"/>
    <lineage>
        <taxon>Bacteria</taxon>
        <taxon>Candidatus Roizmaniibacteriota</taxon>
    </lineage>
</organism>
<evidence type="ECO:0000313" key="3">
    <source>
        <dbReference type="Proteomes" id="UP000177159"/>
    </source>
</evidence>
<proteinExistence type="predicted"/>
<gene>
    <name evidence="2" type="ORF">A3C24_00630</name>
</gene>
<dbReference type="Proteomes" id="UP000177159">
    <property type="component" value="Unassembled WGS sequence"/>
</dbReference>
<evidence type="ECO:0000256" key="1">
    <source>
        <dbReference type="SAM" id="Coils"/>
    </source>
</evidence>
<sequence>MFRVIKNIILSVVALFLIFSLSRNIFDYKDKLKFYHEYRREYEQENELNKRLKSELKKSEDYYFIEKQIREKLNLLQPQEEALILPKISTTPTLPPVIVKKPYEQWLELLIR</sequence>